<feature type="region of interest" description="Disordered" evidence="1">
    <location>
        <begin position="36"/>
        <end position="72"/>
    </location>
</feature>
<gene>
    <name evidence="2" type="ORF">O181_028711</name>
</gene>
<keyword evidence="3" id="KW-1185">Reference proteome</keyword>
<accession>A0A9Q3H2M7</accession>
<sequence length="101" mass="12020">MLKSHKESNLPFLTPSWDNLEEDEYFDCQEDINEEQAYPERSLILNEEDDSSNDNEDSKENILPYSRQPEALLTETDPLTYNKAIKSNNCEYWRKEIKKEL</sequence>
<dbReference type="EMBL" id="AVOT02009881">
    <property type="protein sequence ID" value="MBW0488996.1"/>
    <property type="molecule type" value="Genomic_DNA"/>
</dbReference>
<name>A0A9Q3H2M7_9BASI</name>
<dbReference type="Proteomes" id="UP000765509">
    <property type="component" value="Unassembled WGS sequence"/>
</dbReference>
<proteinExistence type="predicted"/>
<evidence type="ECO:0000313" key="2">
    <source>
        <dbReference type="EMBL" id="MBW0488996.1"/>
    </source>
</evidence>
<feature type="compositionally biased region" description="Acidic residues" evidence="1">
    <location>
        <begin position="46"/>
        <end position="57"/>
    </location>
</feature>
<protein>
    <submittedName>
        <fullName evidence="2">Uncharacterized protein</fullName>
    </submittedName>
</protein>
<dbReference type="OrthoDB" id="413361at2759"/>
<organism evidence="2 3">
    <name type="scientific">Austropuccinia psidii MF-1</name>
    <dbReference type="NCBI Taxonomy" id="1389203"/>
    <lineage>
        <taxon>Eukaryota</taxon>
        <taxon>Fungi</taxon>
        <taxon>Dikarya</taxon>
        <taxon>Basidiomycota</taxon>
        <taxon>Pucciniomycotina</taxon>
        <taxon>Pucciniomycetes</taxon>
        <taxon>Pucciniales</taxon>
        <taxon>Sphaerophragmiaceae</taxon>
        <taxon>Austropuccinia</taxon>
    </lineage>
</organism>
<evidence type="ECO:0000256" key="1">
    <source>
        <dbReference type="SAM" id="MobiDB-lite"/>
    </source>
</evidence>
<dbReference type="AlphaFoldDB" id="A0A9Q3H2M7"/>
<evidence type="ECO:0000313" key="3">
    <source>
        <dbReference type="Proteomes" id="UP000765509"/>
    </source>
</evidence>
<reference evidence="2" key="1">
    <citation type="submission" date="2021-03" db="EMBL/GenBank/DDBJ databases">
        <title>Draft genome sequence of rust myrtle Austropuccinia psidii MF-1, a brazilian biotype.</title>
        <authorList>
            <person name="Quecine M.C."/>
            <person name="Pachon D.M.R."/>
            <person name="Bonatelli M.L."/>
            <person name="Correr F.H."/>
            <person name="Franceschini L.M."/>
            <person name="Leite T.F."/>
            <person name="Margarido G.R.A."/>
            <person name="Almeida C.A."/>
            <person name="Ferrarezi J.A."/>
            <person name="Labate C.A."/>
        </authorList>
    </citation>
    <scope>NUCLEOTIDE SEQUENCE</scope>
    <source>
        <strain evidence="2">MF-1</strain>
    </source>
</reference>
<comment type="caution">
    <text evidence="2">The sequence shown here is derived from an EMBL/GenBank/DDBJ whole genome shotgun (WGS) entry which is preliminary data.</text>
</comment>